<accession>A0ABV8P747</accession>
<dbReference type="Pfam" id="PF01548">
    <property type="entry name" value="DEDD_Tnp_IS110"/>
    <property type="match status" value="1"/>
</dbReference>
<protein>
    <submittedName>
        <fullName evidence="2">Transposase</fullName>
    </submittedName>
</protein>
<dbReference type="RefSeq" id="WP_378981422.1">
    <property type="nucleotide sequence ID" value="NZ_JBHSBW010000006.1"/>
</dbReference>
<evidence type="ECO:0000313" key="2">
    <source>
        <dbReference type="EMBL" id="MFC4210020.1"/>
    </source>
</evidence>
<evidence type="ECO:0000259" key="1">
    <source>
        <dbReference type="Pfam" id="PF01548"/>
    </source>
</evidence>
<gene>
    <name evidence="2" type="ORF">ACFOWA_02425</name>
</gene>
<dbReference type="InterPro" id="IPR002525">
    <property type="entry name" value="Transp_IS110-like_N"/>
</dbReference>
<organism evidence="2 3">
    <name type="scientific">Pedobacter lithocola</name>
    <dbReference type="NCBI Taxonomy" id="1908239"/>
    <lineage>
        <taxon>Bacteria</taxon>
        <taxon>Pseudomonadati</taxon>
        <taxon>Bacteroidota</taxon>
        <taxon>Sphingobacteriia</taxon>
        <taxon>Sphingobacteriales</taxon>
        <taxon>Sphingobacteriaceae</taxon>
        <taxon>Pedobacter</taxon>
    </lineage>
</organism>
<evidence type="ECO:0000313" key="3">
    <source>
        <dbReference type="Proteomes" id="UP001595789"/>
    </source>
</evidence>
<sequence length="121" mass="13613">MGSIYPKKDFHCCLLVIYTQQAVKVKASQKFSNSTSGFKLFMHWLGRNSKHRISVVCVMEATEVYHEPLAWFIDGQAVSVSILLPNKEKKYLPANGAKSKNDARGLAQIGAEKNWNYGYAN</sequence>
<reference evidence="3" key="1">
    <citation type="journal article" date="2019" name="Int. J. Syst. Evol. Microbiol.">
        <title>The Global Catalogue of Microorganisms (GCM) 10K type strain sequencing project: providing services to taxonomists for standard genome sequencing and annotation.</title>
        <authorList>
            <consortium name="The Broad Institute Genomics Platform"/>
            <consortium name="The Broad Institute Genome Sequencing Center for Infectious Disease"/>
            <person name="Wu L."/>
            <person name="Ma J."/>
        </authorList>
    </citation>
    <scope>NUCLEOTIDE SEQUENCE [LARGE SCALE GENOMIC DNA]</scope>
    <source>
        <strain evidence="3">CCM 8691</strain>
    </source>
</reference>
<proteinExistence type="predicted"/>
<name>A0ABV8P747_9SPHI</name>
<feature type="domain" description="Transposase IS110-like N-terminal" evidence="1">
    <location>
        <begin position="7"/>
        <end position="104"/>
    </location>
</feature>
<dbReference type="EMBL" id="JBHSBW010000006">
    <property type="protein sequence ID" value="MFC4210020.1"/>
    <property type="molecule type" value="Genomic_DNA"/>
</dbReference>
<comment type="caution">
    <text evidence="2">The sequence shown here is derived from an EMBL/GenBank/DDBJ whole genome shotgun (WGS) entry which is preliminary data.</text>
</comment>
<dbReference type="Proteomes" id="UP001595789">
    <property type="component" value="Unassembled WGS sequence"/>
</dbReference>
<keyword evidence="3" id="KW-1185">Reference proteome</keyword>